<proteinExistence type="predicted"/>
<accession>A0A3D9SP17</accession>
<dbReference type="GO" id="GO:0005886">
    <property type="term" value="C:plasma membrane"/>
    <property type="evidence" value="ECO:0007669"/>
    <property type="project" value="UniProtKB-SubCell"/>
</dbReference>
<dbReference type="InterPro" id="IPR011009">
    <property type="entry name" value="Kinase-like_dom_sf"/>
</dbReference>
<feature type="compositionally biased region" description="Basic and acidic residues" evidence="15">
    <location>
        <begin position="647"/>
        <end position="658"/>
    </location>
</feature>
<feature type="compositionally biased region" description="Low complexity" evidence="15">
    <location>
        <begin position="325"/>
        <end position="336"/>
    </location>
</feature>
<evidence type="ECO:0000313" key="19">
    <source>
        <dbReference type="Proteomes" id="UP000256661"/>
    </source>
</evidence>
<dbReference type="Gene3D" id="1.10.510.10">
    <property type="entry name" value="Transferase(Phosphotransferase) domain 1"/>
    <property type="match status" value="1"/>
</dbReference>
<feature type="region of interest" description="Disordered" evidence="15">
    <location>
        <begin position="276"/>
        <end position="442"/>
    </location>
</feature>
<keyword evidence="19" id="KW-1185">Reference proteome</keyword>
<feature type="compositionally biased region" description="Pro residues" evidence="15">
    <location>
        <begin position="292"/>
        <end position="303"/>
    </location>
</feature>
<comment type="caution">
    <text evidence="18">The sequence shown here is derived from an EMBL/GenBank/DDBJ whole genome shotgun (WGS) entry which is preliminary data.</text>
</comment>
<evidence type="ECO:0000256" key="5">
    <source>
        <dbReference type="ARBA" id="ARBA00022679"/>
    </source>
</evidence>
<reference evidence="18 19" key="1">
    <citation type="submission" date="2018-08" db="EMBL/GenBank/DDBJ databases">
        <title>Sequencing the genomes of 1000 actinobacteria strains.</title>
        <authorList>
            <person name="Klenk H.-P."/>
        </authorList>
    </citation>
    <scope>NUCLEOTIDE SEQUENCE [LARGE SCALE GENOMIC DNA]</scope>
    <source>
        <strain evidence="18 19">DSM 43927</strain>
    </source>
</reference>
<keyword evidence="4 18" id="KW-0723">Serine/threonine-protein kinase</keyword>
<dbReference type="FunFam" id="1.10.510.10:FF:000021">
    <property type="entry name" value="Serine/threonine protein kinase"/>
    <property type="match status" value="1"/>
</dbReference>
<evidence type="ECO:0000256" key="7">
    <source>
        <dbReference type="ARBA" id="ARBA00022741"/>
    </source>
</evidence>
<feature type="binding site" evidence="14">
    <location>
        <position position="40"/>
    </location>
    <ligand>
        <name>ATP</name>
        <dbReference type="ChEBI" id="CHEBI:30616"/>
    </ligand>
</feature>
<dbReference type="PANTHER" id="PTHR43289">
    <property type="entry name" value="MITOGEN-ACTIVATED PROTEIN KINASE KINASE KINASE 20-RELATED"/>
    <property type="match status" value="1"/>
</dbReference>
<evidence type="ECO:0000256" key="10">
    <source>
        <dbReference type="ARBA" id="ARBA00022989"/>
    </source>
</evidence>
<comment type="subcellular location">
    <subcellularLocation>
        <location evidence="1">Cell membrane</location>
        <topology evidence="1">Multi-pass membrane protein</topology>
    </subcellularLocation>
</comment>
<name>A0A3D9SP17_9ACTN</name>
<comment type="catalytic activity">
    <reaction evidence="13">
        <text>L-seryl-[protein] + ATP = O-phospho-L-seryl-[protein] + ADP + H(+)</text>
        <dbReference type="Rhea" id="RHEA:17989"/>
        <dbReference type="Rhea" id="RHEA-COMP:9863"/>
        <dbReference type="Rhea" id="RHEA-COMP:11604"/>
        <dbReference type="ChEBI" id="CHEBI:15378"/>
        <dbReference type="ChEBI" id="CHEBI:29999"/>
        <dbReference type="ChEBI" id="CHEBI:30616"/>
        <dbReference type="ChEBI" id="CHEBI:83421"/>
        <dbReference type="ChEBI" id="CHEBI:456216"/>
        <dbReference type="EC" id="2.7.11.1"/>
    </reaction>
</comment>
<evidence type="ECO:0000256" key="11">
    <source>
        <dbReference type="ARBA" id="ARBA00023136"/>
    </source>
</evidence>
<evidence type="ECO:0000256" key="9">
    <source>
        <dbReference type="ARBA" id="ARBA00022840"/>
    </source>
</evidence>
<feature type="compositionally biased region" description="Pro residues" evidence="15">
    <location>
        <begin position="337"/>
        <end position="354"/>
    </location>
</feature>
<dbReference type="InterPro" id="IPR025199">
    <property type="entry name" value="FtsK_4TM"/>
</dbReference>
<dbReference type="InterPro" id="IPR017441">
    <property type="entry name" value="Protein_kinase_ATP_BS"/>
</dbReference>
<evidence type="ECO:0000256" key="6">
    <source>
        <dbReference type="ARBA" id="ARBA00022692"/>
    </source>
</evidence>
<dbReference type="PANTHER" id="PTHR43289:SF6">
    <property type="entry name" value="SERINE_THREONINE-PROTEIN KINASE NEKL-3"/>
    <property type="match status" value="1"/>
</dbReference>
<feature type="region of interest" description="Disordered" evidence="15">
    <location>
        <begin position="637"/>
        <end position="658"/>
    </location>
</feature>
<dbReference type="AlphaFoldDB" id="A0A3D9SP17"/>
<evidence type="ECO:0000313" key="18">
    <source>
        <dbReference type="EMBL" id="REE97648.1"/>
    </source>
</evidence>
<dbReference type="Pfam" id="PF13491">
    <property type="entry name" value="FtsK_4TM"/>
    <property type="match status" value="1"/>
</dbReference>
<dbReference type="Pfam" id="PF00069">
    <property type="entry name" value="Pkinase"/>
    <property type="match status" value="1"/>
</dbReference>
<feature type="compositionally biased region" description="Gly residues" evidence="15">
    <location>
        <begin position="355"/>
        <end position="365"/>
    </location>
</feature>
<feature type="transmembrane region" description="Helical" evidence="16">
    <location>
        <begin position="599"/>
        <end position="619"/>
    </location>
</feature>
<dbReference type="GO" id="GO:0004674">
    <property type="term" value="F:protein serine/threonine kinase activity"/>
    <property type="evidence" value="ECO:0007669"/>
    <property type="project" value="UniProtKB-KW"/>
</dbReference>
<evidence type="ECO:0000256" key="3">
    <source>
        <dbReference type="ARBA" id="ARBA00022475"/>
    </source>
</evidence>
<keyword evidence="10 16" id="KW-1133">Transmembrane helix</keyword>
<keyword evidence="9 14" id="KW-0067">ATP-binding</keyword>
<dbReference type="PROSITE" id="PS00107">
    <property type="entry name" value="PROTEIN_KINASE_ATP"/>
    <property type="match status" value="1"/>
</dbReference>
<dbReference type="Gene3D" id="3.30.200.20">
    <property type="entry name" value="Phosphorylase Kinase, domain 1"/>
    <property type="match status" value="1"/>
</dbReference>
<feature type="transmembrane region" description="Helical" evidence="16">
    <location>
        <begin position="511"/>
        <end position="532"/>
    </location>
</feature>
<keyword evidence="11 16" id="KW-0472">Membrane</keyword>
<feature type="transmembrane region" description="Helical" evidence="16">
    <location>
        <begin position="544"/>
        <end position="563"/>
    </location>
</feature>
<dbReference type="CDD" id="cd14014">
    <property type="entry name" value="STKc_PknB_like"/>
    <property type="match status" value="1"/>
</dbReference>
<keyword evidence="5" id="KW-0808">Transferase</keyword>
<organism evidence="18 19">
    <name type="scientific">Thermomonospora umbrina</name>
    <dbReference type="NCBI Taxonomy" id="111806"/>
    <lineage>
        <taxon>Bacteria</taxon>
        <taxon>Bacillati</taxon>
        <taxon>Actinomycetota</taxon>
        <taxon>Actinomycetes</taxon>
        <taxon>Streptosporangiales</taxon>
        <taxon>Thermomonosporaceae</taxon>
        <taxon>Thermomonospora</taxon>
    </lineage>
</organism>
<dbReference type="GO" id="GO:0045717">
    <property type="term" value="P:negative regulation of fatty acid biosynthetic process"/>
    <property type="evidence" value="ECO:0007669"/>
    <property type="project" value="UniProtKB-ARBA"/>
</dbReference>
<dbReference type="SUPFAM" id="SSF56112">
    <property type="entry name" value="Protein kinase-like (PK-like)"/>
    <property type="match status" value="1"/>
</dbReference>
<dbReference type="InterPro" id="IPR000719">
    <property type="entry name" value="Prot_kinase_dom"/>
</dbReference>
<evidence type="ECO:0000256" key="14">
    <source>
        <dbReference type="PROSITE-ProRule" id="PRU10141"/>
    </source>
</evidence>
<evidence type="ECO:0000256" key="1">
    <source>
        <dbReference type="ARBA" id="ARBA00004651"/>
    </source>
</evidence>
<keyword evidence="6 16" id="KW-0812">Transmembrane</keyword>
<keyword evidence="7 14" id="KW-0547">Nucleotide-binding</keyword>
<dbReference type="RefSeq" id="WP_170177664.1">
    <property type="nucleotide sequence ID" value="NZ_QTTT01000001.1"/>
</dbReference>
<keyword evidence="3" id="KW-1003">Cell membrane</keyword>
<dbReference type="EMBL" id="QTTT01000001">
    <property type="protein sequence ID" value="REE97648.1"/>
    <property type="molecule type" value="Genomic_DNA"/>
</dbReference>
<dbReference type="SMART" id="SM00220">
    <property type="entry name" value="S_TKc"/>
    <property type="match status" value="1"/>
</dbReference>
<evidence type="ECO:0000256" key="16">
    <source>
        <dbReference type="SAM" id="Phobius"/>
    </source>
</evidence>
<evidence type="ECO:0000256" key="8">
    <source>
        <dbReference type="ARBA" id="ARBA00022777"/>
    </source>
</evidence>
<evidence type="ECO:0000256" key="13">
    <source>
        <dbReference type="ARBA" id="ARBA00048679"/>
    </source>
</evidence>
<evidence type="ECO:0000259" key="17">
    <source>
        <dbReference type="PROSITE" id="PS50011"/>
    </source>
</evidence>
<sequence length="658" mass="67720">MEPGAVLDGKYRLVRRLGQGGMGEVWEADDLNLDRRVAVKIVLSNLGTNQELIQRLRREARAAASLQHPGITVVHDMGDHDGHPFFVMELLHGRDFLAVLVDNPQGLPPARATALALGVAEALAHAHRKGVVHRDIKPANLMELAEGGVKICDFGVARLADAASPRLTQTGIIVGTPPFTAPEQFQGGRADARTDLYSFGCTLYALLTGQPPFTGPSVGAYMNQHLTEQPPRPGSLRAGIPADLERLVLRLLAKDPADRPAMADVLAGLRSLTAAPAPTASEGRTLVEPARDPLPPPAPPPGLPQQGPGHPVPDPGRPAPGGGLPPDAGLPQQAPDPGHPAPAPGHPAPAPGQPGPGLGHPGPGSGQPAPGPGQPVPGAGQPAAGGGPSPAPGHPAPAPGHPAPGPGHPAPGSGLPQSGMGLPGPRRPQDGPQAVPVAGPSRGQAATAVWRALASVTGRLFRAPGRAGLGDDPALRRDGVGLSLVLAGLLGIPILWTNGDTADRLADPFEGLFGVCAVLLPALAFVLAGRTFRHPERREENRRWALGGSILALALIAAIHVTAGTPDPDRYAEKSKDAGGILGYLVAGPLKAALTPWGAVPLLLLLMGLGVLIITATPVSRVPELVGRLIAALARVRPRRPQPEQPPRPEHEETPPSR</sequence>
<gene>
    <name evidence="18" type="ORF">DFJ69_3122</name>
</gene>
<dbReference type="PROSITE" id="PS50011">
    <property type="entry name" value="PROTEIN_KINASE_DOM"/>
    <property type="match status" value="1"/>
</dbReference>
<evidence type="ECO:0000256" key="4">
    <source>
        <dbReference type="ARBA" id="ARBA00022527"/>
    </source>
</evidence>
<comment type="catalytic activity">
    <reaction evidence="12">
        <text>L-threonyl-[protein] + ATP = O-phospho-L-threonyl-[protein] + ADP + H(+)</text>
        <dbReference type="Rhea" id="RHEA:46608"/>
        <dbReference type="Rhea" id="RHEA-COMP:11060"/>
        <dbReference type="Rhea" id="RHEA-COMP:11605"/>
        <dbReference type="ChEBI" id="CHEBI:15378"/>
        <dbReference type="ChEBI" id="CHEBI:30013"/>
        <dbReference type="ChEBI" id="CHEBI:30616"/>
        <dbReference type="ChEBI" id="CHEBI:61977"/>
        <dbReference type="ChEBI" id="CHEBI:456216"/>
        <dbReference type="EC" id="2.7.11.1"/>
    </reaction>
</comment>
<protein>
    <recommendedName>
        <fullName evidence="2">non-specific serine/threonine protein kinase</fullName>
        <ecNumber evidence="2">2.7.11.1</ecNumber>
    </recommendedName>
</protein>
<evidence type="ECO:0000256" key="12">
    <source>
        <dbReference type="ARBA" id="ARBA00047899"/>
    </source>
</evidence>
<dbReference type="Proteomes" id="UP000256661">
    <property type="component" value="Unassembled WGS sequence"/>
</dbReference>
<keyword evidence="8 18" id="KW-0418">Kinase</keyword>
<dbReference type="FunFam" id="3.30.200.20:FF:000035">
    <property type="entry name" value="Serine/threonine protein kinase Stk1"/>
    <property type="match status" value="1"/>
</dbReference>
<evidence type="ECO:0000256" key="2">
    <source>
        <dbReference type="ARBA" id="ARBA00012513"/>
    </source>
</evidence>
<feature type="domain" description="Protein kinase" evidence="17">
    <location>
        <begin position="11"/>
        <end position="272"/>
    </location>
</feature>
<dbReference type="GO" id="GO:0005524">
    <property type="term" value="F:ATP binding"/>
    <property type="evidence" value="ECO:0007669"/>
    <property type="project" value="UniProtKB-UniRule"/>
</dbReference>
<evidence type="ECO:0000256" key="15">
    <source>
        <dbReference type="SAM" id="MobiDB-lite"/>
    </source>
</evidence>
<dbReference type="EC" id="2.7.11.1" evidence="2"/>
<feature type="compositionally biased region" description="Pro residues" evidence="15">
    <location>
        <begin position="389"/>
        <end position="409"/>
    </location>
</feature>